<name>W0EUW2_9BACT</name>
<evidence type="ECO:0000313" key="2">
    <source>
        <dbReference type="Proteomes" id="UP000003586"/>
    </source>
</evidence>
<reference evidence="1 2" key="1">
    <citation type="submission" date="2013-12" db="EMBL/GenBank/DDBJ databases">
        <authorList>
            <consortium name="DOE Joint Genome Institute"/>
            <person name="Eisen J."/>
            <person name="Huntemann M."/>
            <person name="Han J."/>
            <person name="Chen A."/>
            <person name="Kyrpides N."/>
            <person name="Mavromatis K."/>
            <person name="Markowitz V."/>
            <person name="Palaniappan K."/>
            <person name="Ivanova N."/>
            <person name="Schaumberg A."/>
            <person name="Pati A."/>
            <person name="Liolios K."/>
            <person name="Nordberg H.P."/>
            <person name="Cantor M.N."/>
            <person name="Hua S.X."/>
            <person name="Woyke T."/>
        </authorList>
    </citation>
    <scope>NUCLEOTIDE SEQUENCE [LARGE SCALE GENOMIC DNA]</scope>
    <source>
        <strain evidence="2">DSM 19437</strain>
    </source>
</reference>
<keyword evidence="2" id="KW-1185">Reference proteome</keyword>
<protein>
    <submittedName>
        <fullName evidence="1">Signal peptide protein</fullName>
    </submittedName>
</protein>
<dbReference type="STRING" id="929713.NIASO_04145"/>
<proteinExistence type="predicted"/>
<dbReference type="HOGENOM" id="CLU_137340_0_0_10"/>
<dbReference type="AlphaFoldDB" id="W0EUW2"/>
<dbReference type="Proteomes" id="UP000003586">
    <property type="component" value="Chromosome"/>
</dbReference>
<dbReference type="KEGG" id="nso:NIASO_04145"/>
<dbReference type="EMBL" id="CP007035">
    <property type="protein sequence ID" value="AHF14595.1"/>
    <property type="molecule type" value="Genomic_DNA"/>
</dbReference>
<gene>
    <name evidence="1" type="ORF">NIASO_04145</name>
</gene>
<accession>W0EUW2</accession>
<sequence length="164" mass="18645">MKYWLLLITAIPFWACNAPDQNTASLQRQIDSLQARINKAYKPGFGEFMSGIQVHHNKLWFAGINQNWALADFEINEIKESLDDIRTYCTDRPETKSIGMIDAPLQNIANAIQQKNDTGFKSAFKVLTATCNTCHQATQHGFNVIIIPSLPPFSNQEFRLQDKK</sequence>
<dbReference type="OrthoDB" id="6402114at2"/>
<dbReference type="eggNOG" id="ENOG5033GRH">
    <property type="taxonomic scope" value="Bacteria"/>
</dbReference>
<evidence type="ECO:0000313" key="1">
    <source>
        <dbReference type="EMBL" id="AHF14595.1"/>
    </source>
</evidence>
<dbReference type="RefSeq" id="WP_008583353.1">
    <property type="nucleotide sequence ID" value="NZ_CP007035.1"/>
</dbReference>
<organism evidence="1 2">
    <name type="scientific">Niabella soli DSM 19437</name>
    <dbReference type="NCBI Taxonomy" id="929713"/>
    <lineage>
        <taxon>Bacteria</taxon>
        <taxon>Pseudomonadati</taxon>
        <taxon>Bacteroidota</taxon>
        <taxon>Chitinophagia</taxon>
        <taxon>Chitinophagales</taxon>
        <taxon>Chitinophagaceae</taxon>
        <taxon>Niabella</taxon>
    </lineage>
</organism>